<evidence type="ECO:0000256" key="1">
    <source>
        <dbReference type="PROSITE-ProRule" id="PRU00325"/>
    </source>
</evidence>
<dbReference type="EMBL" id="SLWV01000038">
    <property type="protein sequence ID" value="TCO68871.1"/>
    <property type="molecule type" value="Genomic_DNA"/>
</dbReference>
<name>A0A4R2K6H4_9FIRM</name>
<feature type="domain" description="SWIM-type" evidence="2">
    <location>
        <begin position="153"/>
        <end position="183"/>
    </location>
</feature>
<accession>A0A4R2K6H4</accession>
<dbReference type="PANTHER" id="PTHR38133:SF1">
    <property type="entry name" value="SLR1429 PROTEIN"/>
    <property type="match status" value="1"/>
</dbReference>
<sequence>MAYYDQYPKYVSVAEKKKKAKKQIEKLKKKNADLAPVVIDGRKIANTWWGKAWNKNLENYADYSNRISRGRSYVRNSAVIDLKIEIGVVKALVQGSDKNPYEVEIKITPLKKEKWDNILNLCNHKIDSLGDLVEGKFPKELEGIFTVKGKGLFPAVNDIKFNCSCYDSAHMCKHVAAALYGIGARFDEDPTLFFKLRNIDFEVLLKKTIEQKMQSLLENSDKKSDRVLDDKDVFGLFGVKE</sequence>
<reference evidence="3 4" key="1">
    <citation type="submission" date="2019-03" db="EMBL/GenBank/DDBJ databases">
        <title>Genomic Encyclopedia of Type Strains, Phase IV (KMG-IV): sequencing the most valuable type-strain genomes for metagenomic binning, comparative biology and taxonomic classification.</title>
        <authorList>
            <person name="Goeker M."/>
        </authorList>
    </citation>
    <scope>NUCLEOTIDE SEQUENCE [LARGE SCALE GENOMIC DNA]</scope>
    <source>
        <strain evidence="3 4">DSM 102940</strain>
    </source>
</reference>
<keyword evidence="1" id="KW-0863">Zinc-finger</keyword>
<dbReference type="Proteomes" id="UP000294919">
    <property type="component" value="Unassembled WGS sequence"/>
</dbReference>
<comment type="caution">
    <text evidence="3">The sequence shown here is derived from an EMBL/GenBank/DDBJ whole genome shotgun (WGS) entry which is preliminary data.</text>
</comment>
<dbReference type="GO" id="GO:0008270">
    <property type="term" value="F:zinc ion binding"/>
    <property type="evidence" value="ECO:0007669"/>
    <property type="project" value="UniProtKB-KW"/>
</dbReference>
<dbReference type="AlphaFoldDB" id="A0A4R2K6H4"/>
<dbReference type="InterPro" id="IPR007527">
    <property type="entry name" value="Znf_SWIM"/>
</dbReference>
<evidence type="ECO:0000259" key="2">
    <source>
        <dbReference type="PROSITE" id="PS50966"/>
    </source>
</evidence>
<dbReference type="PROSITE" id="PS50966">
    <property type="entry name" value="ZF_SWIM"/>
    <property type="match status" value="1"/>
</dbReference>
<gene>
    <name evidence="3" type="ORF">EV214_13814</name>
</gene>
<proteinExistence type="predicted"/>
<organism evidence="3 4">
    <name type="scientific">Marinisporobacter balticus</name>
    <dbReference type="NCBI Taxonomy" id="2018667"/>
    <lineage>
        <taxon>Bacteria</taxon>
        <taxon>Bacillati</taxon>
        <taxon>Bacillota</taxon>
        <taxon>Clostridia</taxon>
        <taxon>Peptostreptococcales</taxon>
        <taxon>Thermotaleaceae</taxon>
        <taxon>Marinisporobacter</taxon>
    </lineage>
</organism>
<keyword evidence="4" id="KW-1185">Reference proteome</keyword>
<dbReference type="RefSeq" id="WP_132247972.1">
    <property type="nucleotide sequence ID" value="NZ_SLWV01000038.1"/>
</dbReference>
<keyword evidence="1" id="KW-0862">Zinc</keyword>
<evidence type="ECO:0000313" key="4">
    <source>
        <dbReference type="Proteomes" id="UP000294919"/>
    </source>
</evidence>
<keyword evidence="1" id="KW-0479">Metal-binding</keyword>
<evidence type="ECO:0000313" key="3">
    <source>
        <dbReference type="EMBL" id="TCO68871.1"/>
    </source>
</evidence>
<protein>
    <recommendedName>
        <fullName evidence="2">SWIM-type domain-containing protein</fullName>
    </recommendedName>
</protein>
<dbReference type="OrthoDB" id="188274at2"/>
<dbReference type="PANTHER" id="PTHR38133">
    <property type="entry name" value="SLR1429 PROTEIN"/>
    <property type="match status" value="1"/>
</dbReference>